<organism evidence="1 2">
    <name type="scientific">Heterodera trifolii</name>
    <dbReference type="NCBI Taxonomy" id="157864"/>
    <lineage>
        <taxon>Eukaryota</taxon>
        <taxon>Metazoa</taxon>
        <taxon>Ecdysozoa</taxon>
        <taxon>Nematoda</taxon>
        <taxon>Chromadorea</taxon>
        <taxon>Rhabditida</taxon>
        <taxon>Tylenchina</taxon>
        <taxon>Tylenchomorpha</taxon>
        <taxon>Tylenchoidea</taxon>
        <taxon>Heteroderidae</taxon>
        <taxon>Heteroderinae</taxon>
        <taxon>Heterodera</taxon>
    </lineage>
</organism>
<name>A0ABD2LWD4_9BILA</name>
<evidence type="ECO:0000313" key="1">
    <source>
        <dbReference type="EMBL" id="KAL3119504.1"/>
    </source>
</evidence>
<gene>
    <name evidence="1" type="ORF">niasHT_000424</name>
</gene>
<sequence length="220" mass="25331">MSLFDAIRLVFRKGRNMGLFTKGYLDQMLLIERAVVNLRNSYKVTVVNNAIWVVIYEECRLCSSELARFILNLEVTHREVSARRNFPSGIISSELSVPRPPPRVKPPHPTVHNEPNYLVGHPVSREQNQFDYATIDPLQPVFDAIRLAFQNGHKNAWLMNTHLRPKCYSIERVLLNMDKHISTFDPGIKRKSQLLAVAFAFGQAFTRHFLSNHHLSKESP</sequence>
<reference evidence="1 2" key="1">
    <citation type="submission" date="2024-10" db="EMBL/GenBank/DDBJ databases">
        <authorList>
            <person name="Kim D."/>
        </authorList>
    </citation>
    <scope>NUCLEOTIDE SEQUENCE [LARGE SCALE GENOMIC DNA]</scope>
    <source>
        <strain evidence="1">BH-2024</strain>
    </source>
</reference>
<accession>A0ABD2LWD4</accession>
<keyword evidence="2" id="KW-1185">Reference proteome</keyword>
<comment type="caution">
    <text evidence="1">The sequence shown here is derived from an EMBL/GenBank/DDBJ whole genome shotgun (WGS) entry which is preliminary data.</text>
</comment>
<proteinExistence type="predicted"/>
<protein>
    <submittedName>
        <fullName evidence="1">Uncharacterized protein</fullName>
    </submittedName>
</protein>
<dbReference type="EMBL" id="JBICBT010000243">
    <property type="protein sequence ID" value="KAL3119504.1"/>
    <property type="molecule type" value="Genomic_DNA"/>
</dbReference>
<dbReference type="AlphaFoldDB" id="A0ABD2LWD4"/>
<dbReference type="Proteomes" id="UP001620626">
    <property type="component" value="Unassembled WGS sequence"/>
</dbReference>
<evidence type="ECO:0000313" key="2">
    <source>
        <dbReference type="Proteomes" id="UP001620626"/>
    </source>
</evidence>